<sequence length="573" mass="60502">MSHLNPNATEWKPTGNNEHGMTDFALPPATVLPGERESDEPSRGASAGTPPAASAATAAAAAASSTPPSYIPSYMTGGDPTIADELANIDWEAEFKKLMELTGELIDRQLKGLDGDEVAGTAHNPSGGLTAAAAATTSATPNVTAGGAAGEAKPSAVPLPTTYASAVKGAAVAARKPTTLGVASTSSAAAAAAAALADVDDSASTALTMATTKGGTKHHWKKLTKAQQRQEQSQRNAFEAFANALLHSVSPFMAPLREKCKTSLPHIKVDQRFGKSGHPETAIAQFIVAPLVTNYRPRHFHDVAPGELMEFHYDFSLVLQTLPSAYAIHIGYGPTWKRYAVPYCYVACREYRKEVLALCPEETPNSRSEAIYEDDVVKDITDLLLKRGEGLELLETMSFWEAMRKRVDLYPLYDAFASIFQPLENYQVEIIDIRAVPSRFLVKTSRLAVEAMPQPVVLDEDVTWDELPEYSRVIVQGGGAANSSNNNSSRGATKDGTSGSAAANSAKGSATPTPAVASTAAIAGRVKGNAAPTGKLAKAAEGNVSWQMVVPLALSGVCVLTTVALVVLKKRKQ</sequence>
<feature type="transmembrane region" description="Helical" evidence="2">
    <location>
        <begin position="548"/>
        <end position="568"/>
    </location>
</feature>
<feature type="compositionally biased region" description="Polar residues" evidence="1">
    <location>
        <begin position="1"/>
        <end position="19"/>
    </location>
</feature>
<evidence type="ECO:0000313" key="4">
    <source>
        <dbReference type="Proteomes" id="UP000037923"/>
    </source>
</evidence>
<proteinExistence type="predicted"/>
<dbReference type="OrthoDB" id="245339at2759"/>
<keyword evidence="2" id="KW-0812">Transmembrane</keyword>
<evidence type="ECO:0000256" key="2">
    <source>
        <dbReference type="SAM" id="Phobius"/>
    </source>
</evidence>
<keyword evidence="4" id="KW-1185">Reference proteome</keyword>
<dbReference type="AlphaFoldDB" id="A0A0N0DRB2"/>
<keyword evidence="2" id="KW-0472">Membrane</keyword>
<comment type="caution">
    <text evidence="3">The sequence shown here is derived from an EMBL/GenBank/DDBJ whole genome shotgun (WGS) entry which is preliminary data.</text>
</comment>
<gene>
    <name evidence="3" type="ORF">ABB37_09454</name>
</gene>
<feature type="compositionally biased region" description="Low complexity" evidence="1">
    <location>
        <begin position="44"/>
        <end position="53"/>
    </location>
</feature>
<feature type="region of interest" description="Disordered" evidence="1">
    <location>
        <begin position="478"/>
        <end position="514"/>
    </location>
</feature>
<feature type="compositionally biased region" description="Low complexity" evidence="1">
    <location>
        <begin position="481"/>
        <end position="514"/>
    </location>
</feature>
<dbReference type="OMA" id="APMIVCV"/>
<dbReference type="VEuPathDB" id="TriTrypDB:LpyrH10_31_1080"/>
<dbReference type="Proteomes" id="UP000037923">
    <property type="component" value="Unassembled WGS sequence"/>
</dbReference>
<accession>A0A0N0DRB2</accession>
<feature type="region of interest" description="Disordered" evidence="1">
    <location>
        <begin position="1"/>
        <end position="53"/>
    </location>
</feature>
<dbReference type="GeneID" id="26909737"/>
<dbReference type="RefSeq" id="XP_015652638.1">
    <property type="nucleotide sequence ID" value="XM_015808925.1"/>
</dbReference>
<evidence type="ECO:0000313" key="3">
    <source>
        <dbReference type="EMBL" id="KPA74198.1"/>
    </source>
</evidence>
<evidence type="ECO:0000256" key="1">
    <source>
        <dbReference type="SAM" id="MobiDB-lite"/>
    </source>
</evidence>
<dbReference type="EMBL" id="LGTL01000031">
    <property type="protein sequence ID" value="KPA74198.1"/>
    <property type="molecule type" value="Genomic_DNA"/>
</dbReference>
<organism evidence="3 4">
    <name type="scientific">Leptomonas pyrrhocoris</name>
    <name type="common">Firebug parasite</name>
    <dbReference type="NCBI Taxonomy" id="157538"/>
    <lineage>
        <taxon>Eukaryota</taxon>
        <taxon>Discoba</taxon>
        <taxon>Euglenozoa</taxon>
        <taxon>Kinetoplastea</taxon>
        <taxon>Metakinetoplastina</taxon>
        <taxon>Trypanosomatida</taxon>
        <taxon>Trypanosomatidae</taxon>
        <taxon>Leishmaniinae</taxon>
        <taxon>Leptomonas</taxon>
    </lineage>
</organism>
<name>A0A0N0DRB2_LEPPY</name>
<reference evidence="3 4" key="1">
    <citation type="submission" date="2015-07" db="EMBL/GenBank/DDBJ databases">
        <title>High-quality genome of monoxenous trypanosomatid Leptomonas pyrrhocoris.</title>
        <authorList>
            <person name="Flegontov P."/>
            <person name="Butenko A."/>
            <person name="Firsov S."/>
            <person name="Vlcek C."/>
            <person name="Logacheva M.D."/>
            <person name="Field M."/>
            <person name="Filatov D."/>
            <person name="Flegontova O."/>
            <person name="Gerasimov E."/>
            <person name="Jackson A.P."/>
            <person name="Kelly S."/>
            <person name="Opperdoes F."/>
            <person name="O'Reilly A."/>
            <person name="Votypka J."/>
            <person name="Yurchenko V."/>
            <person name="Lukes J."/>
        </authorList>
    </citation>
    <scope>NUCLEOTIDE SEQUENCE [LARGE SCALE GENOMIC DNA]</scope>
    <source>
        <strain evidence="3">H10</strain>
    </source>
</reference>
<dbReference type="RefSeq" id="XP_015652637.1">
    <property type="nucleotide sequence ID" value="XM_015808924.1"/>
</dbReference>
<dbReference type="EMBL" id="LGTL01000031">
    <property type="protein sequence ID" value="KPA74199.1"/>
    <property type="molecule type" value="Genomic_DNA"/>
</dbReference>
<keyword evidence="2" id="KW-1133">Transmembrane helix</keyword>
<protein>
    <submittedName>
        <fullName evidence="3">Uncharacterized protein</fullName>
    </submittedName>
</protein>